<evidence type="ECO:0000256" key="3">
    <source>
        <dbReference type="ARBA" id="ARBA00023163"/>
    </source>
</evidence>
<dbReference type="SUPFAM" id="SSF46689">
    <property type="entry name" value="Homeodomain-like"/>
    <property type="match status" value="1"/>
</dbReference>
<reference evidence="6" key="2">
    <citation type="journal article" date="2021" name="PeerJ">
        <title>Extensive microbial diversity within the chicken gut microbiome revealed by metagenomics and culture.</title>
        <authorList>
            <person name="Gilroy R."/>
            <person name="Ravi A."/>
            <person name="Getino M."/>
            <person name="Pursley I."/>
            <person name="Horton D.L."/>
            <person name="Alikhan N.F."/>
            <person name="Baker D."/>
            <person name="Gharbi K."/>
            <person name="Hall N."/>
            <person name="Watson M."/>
            <person name="Adriaenssens E.M."/>
            <person name="Foster-Nyarko E."/>
            <person name="Jarju S."/>
            <person name="Secka A."/>
            <person name="Antonio M."/>
            <person name="Oren A."/>
            <person name="Chaudhuri R.R."/>
            <person name="La Ragione R."/>
            <person name="Hildebrand F."/>
            <person name="Pallen M.J."/>
        </authorList>
    </citation>
    <scope>NUCLEOTIDE SEQUENCE</scope>
    <source>
        <strain evidence="6">USAMLcec12-2067</strain>
    </source>
</reference>
<dbReference type="EMBL" id="DYZL01000126">
    <property type="protein sequence ID" value="HJH43372.1"/>
    <property type="molecule type" value="Genomic_DNA"/>
</dbReference>
<reference evidence="7 8" key="1">
    <citation type="journal article" date="2018" name="Int. J. Syst. Evol. Microbiol.">
        <title>Rubneribacter badeniensis gen. nov., sp. nov. and Enteroscipio rubneri gen. nov., sp. nov., new members of the Eggerthellaceae isolated from human faeces.</title>
        <authorList>
            <person name="Danylec N."/>
            <person name="Gobl A."/>
            <person name="Stoll D.A."/>
            <person name="Hetzer B."/>
            <person name="Kulling S.E."/>
            <person name="Huch M."/>
        </authorList>
    </citation>
    <scope>NUCLEOTIDE SEQUENCE [LARGE SCALE GENOMIC DNA]</scope>
    <source>
        <strain evidence="7 8">ResAG-85</strain>
    </source>
</reference>
<accession>A0A2K2U5S9</accession>
<evidence type="ECO:0000313" key="6">
    <source>
        <dbReference type="EMBL" id="HJH43372.1"/>
    </source>
</evidence>
<keyword evidence="8" id="KW-1185">Reference proteome</keyword>
<dbReference type="GO" id="GO:0000976">
    <property type="term" value="F:transcription cis-regulatory region binding"/>
    <property type="evidence" value="ECO:0007669"/>
    <property type="project" value="TreeGrafter"/>
</dbReference>
<keyword evidence="3" id="KW-0804">Transcription</keyword>
<dbReference type="PANTHER" id="PTHR30055">
    <property type="entry name" value="HTH-TYPE TRANSCRIPTIONAL REGULATOR RUTR"/>
    <property type="match status" value="1"/>
</dbReference>
<keyword evidence="2 4" id="KW-0238">DNA-binding</keyword>
<dbReference type="Proteomes" id="UP000789325">
    <property type="component" value="Unassembled WGS sequence"/>
</dbReference>
<comment type="caution">
    <text evidence="7">The sequence shown here is derived from an EMBL/GenBank/DDBJ whole genome shotgun (WGS) entry which is preliminary data.</text>
</comment>
<sequence>MPAIFNEARRAEIRQSLLAAGFDLMRERGLRRLTIDEVTSRAGIAKGTFYSFFPSKEEFVYQIVVKGRTRVATELEELADRAGGKIDRAAFESWLSRMWRDGAELYRAVGVDGWRYLSEKWPRERSFSPDVDRETSEWILSKLDGVSPHADWRTFANLQKAIAMLYLNEENVHADALDATVGIIIDAMARALFDPEPSSPVPAPPSQPR</sequence>
<evidence type="ECO:0000256" key="1">
    <source>
        <dbReference type="ARBA" id="ARBA00023015"/>
    </source>
</evidence>
<evidence type="ECO:0000256" key="2">
    <source>
        <dbReference type="ARBA" id="ARBA00023125"/>
    </source>
</evidence>
<dbReference type="InterPro" id="IPR009057">
    <property type="entry name" value="Homeodomain-like_sf"/>
</dbReference>
<protein>
    <submittedName>
        <fullName evidence="7">TetR/AcrR family transcriptional regulator</fullName>
    </submittedName>
</protein>
<feature type="domain" description="HTH tetR-type" evidence="5">
    <location>
        <begin position="11"/>
        <end position="71"/>
    </location>
</feature>
<dbReference type="PROSITE" id="PS01081">
    <property type="entry name" value="HTH_TETR_1"/>
    <property type="match status" value="1"/>
</dbReference>
<dbReference type="PROSITE" id="PS50977">
    <property type="entry name" value="HTH_TETR_2"/>
    <property type="match status" value="1"/>
</dbReference>
<dbReference type="InterPro" id="IPR001647">
    <property type="entry name" value="HTH_TetR"/>
</dbReference>
<keyword evidence="1" id="KW-0805">Transcription regulation</keyword>
<proteinExistence type="predicted"/>
<dbReference type="GO" id="GO:0003700">
    <property type="term" value="F:DNA-binding transcription factor activity"/>
    <property type="evidence" value="ECO:0007669"/>
    <property type="project" value="TreeGrafter"/>
</dbReference>
<dbReference type="EMBL" id="PPEL01000022">
    <property type="protein sequence ID" value="PNV65634.1"/>
    <property type="molecule type" value="Genomic_DNA"/>
</dbReference>
<feature type="DNA-binding region" description="H-T-H motif" evidence="4">
    <location>
        <begin position="34"/>
        <end position="53"/>
    </location>
</feature>
<dbReference type="AlphaFoldDB" id="A0A2K2U5S9"/>
<dbReference type="PRINTS" id="PR00455">
    <property type="entry name" value="HTHTETR"/>
</dbReference>
<dbReference type="Pfam" id="PF00440">
    <property type="entry name" value="TetR_N"/>
    <property type="match status" value="1"/>
</dbReference>
<gene>
    <name evidence="7" type="ORF">C2L80_05545</name>
    <name evidence="6" type="ORF">K8V16_06200</name>
</gene>
<dbReference type="Gene3D" id="1.10.357.10">
    <property type="entry name" value="Tetracycline Repressor, domain 2"/>
    <property type="match status" value="1"/>
</dbReference>
<evidence type="ECO:0000313" key="8">
    <source>
        <dbReference type="Proteomes" id="UP000236488"/>
    </source>
</evidence>
<dbReference type="InterPro" id="IPR050109">
    <property type="entry name" value="HTH-type_TetR-like_transc_reg"/>
</dbReference>
<dbReference type="Proteomes" id="UP000236488">
    <property type="component" value="Unassembled WGS sequence"/>
</dbReference>
<dbReference type="PANTHER" id="PTHR30055:SF234">
    <property type="entry name" value="HTH-TYPE TRANSCRIPTIONAL REGULATOR BETI"/>
    <property type="match status" value="1"/>
</dbReference>
<dbReference type="InterPro" id="IPR023772">
    <property type="entry name" value="DNA-bd_HTH_TetR-type_CS"/>
</dbReference>
<dbReference type="RefSeq" id="WP_087197609.1">
    <property type="nucleotide sequence ID" value="NZ_DBEYRC010000129.1"/>
</dbReference>
<evidence type="ECO:0000313" key="7">
    <source>
        <dbReference type="EMBL" id="PNV65634.1"/>
    </source>
</evidence>
<organism evidence="7 8">
    <name type="scientific">Rubneribacter badeniensis</name>
    <dbReference type="NCBI Taxonomy" id="2070688"/>
    <lineage>
        <taxon>Bacteria</taxon>
        <taxon>Bacillati</taxon>
        <taxon>Actinomycetota</taxon>
        <taxon>Coriobacteriia</taxon>
        <taxon>Eggerthellales</taxon>
        <taxon>Eggerthellaceae</taxon>
        <taxon>Rubneribacter</taxon>
    </lineage>
</organism>
<name>A0A2K2U5S9_9ACTN</name>
<reference evidence="6" key="3">
    <citation type="submission" date="2021-09" db="EMBL/GenBank/DDBJ databases">
        <authorList>
            <person name="Gilroy R."/>
        </authorList>
    </citation>
    <scope>NUCLEOTIDE SEQUENCE</scope>
    <source>
        <strain evidence="6">USAMLcec12-2067</strain>
    </source>
</reference>
<evidence type="ECO:0000256" key="4">
    <source>
        <dbReference type="PROSITE-ProRule" id="PRU00335"/>
    </source>
</evidence>
<evidence type="ECO:0000259" key="5">
    <source>
        <dbReference type="PROSITE" id="PS50977"/>
    </source>
</evidence>